<proteinExistence type="predicted"/>
<organism evidence="1">
    <name type="scientific">freshwater metagenome</name>
    <dbReference type="NCBI Taxonomy" id="449393"/>
    <lineage>
        <taxon>unclassified sequences</taxon>
        <taxon>metagenomes</taxon>
        <taxon>ecological metagenomes</taxon>
    </lineage>
</organism>
<dbReference type="EMBL" id="CAEZWB010000010">
    <property type="protein sequence ID" value="CAB4640417.1"/>
    <property type="molecule type" value="Genomic_DNA"/>
</dbReference>
<sequence>MFDALQEQFSEGLLVAVGGSAAALCDPMIDPRGGAFALGLGLVSGIAMIAESETWSADRLHRTLQLANTSVAEVPTGAALMCVDGAWSTHGAVVLHGQMPN</sequence>
<name>A0A6J6JSN1_9ZZZZ</name>
<reference evidence="1" key="1">
    <citation type="submission" date="2020-05" db="EMBL/GenBank/DDBJ databases">
        <authorList>
            <person name="Chiriac C."/>
            <person name="Salcher M."/>
            <person name="Ghai R."/>
            <person name="Kavagutti S V."/>
        </authorList>
    </citation>
    <scope>NUCLEOTIDE SEQUENCE</scope>
</reference>
<dbReference type="AlphaFoldDB" id="A0A6J6JSN1"/>
<protein>
    <submittedName>
        <fullName evidence="1">Unannotated protein</fullName>
    </submittedName>
</protein>
<accession>A0A6J6JSN1</accession>
<gene>
    <name evidence="1" type="ORF">UFOPK2166_00155</name>
</gene>
<evidence type="ECO:0000313" key="1">
    <source>
        <dbReference type="EMBL" id="CAB4640417.1"/>
    </source>
</evidence>